<gene>
    <name evidence="1" type="ORF">LRS13_18465</name>
</gene>
<evidence type="ECO:0008006" key="3">
    <source>
        <dbReference type="Google" id="ProtNLM"/>
    </source>
</evidence>
<organism evidence="1 2">
    <name type="scientific">Svornostia abyssi</name>
    <dbReference type="NCBI Taxonomy" id="2898438"/>
    <lineage>
        <taxon>Bacteria</taxon>
        <taxon>Bacillati</taxon>
        <taxon>Actinomycetota</taxon>
        <taxon>Thermoleophilia</taxon>
        <taxon>Solirubrobacterales</taxon>
        <taxon>Baekduiaceae</taxon>
        <taxon>Svornostia</taxon>
    </lineage>
</organism>
<sequence length="208" mass="22092">MSDELQRLCGQACPPLDDVLLALDRELQADGVDGAARALARLAARLPDPGGDPIHELACVAGLLRDGLRSDGTGSLALSEVLTDGGGHPLATAAAAVCAARRRGLAIDLVGHGARVWIAHEEARSPYVVDAADPRAAFDARALGVDLHWRCAHEVALIMLDVVVDRAERCGDLAWALHAAGLRARLPMQESDADSRRTEVQRLRARLN</sequence>
<dbReference type="Proteomes" id="UP001058860">
    <property type="component" value="Chromosome"/>
</dbReference>
<evidence type="ECO:0000313" key="1">
    <source>
        <dbReference type="EMBL" id="UUY02658.1"/>
    </source>
</evidence>
<accession>A0ABY5PDF2</accession>
<name>A0ABY5PDF2_9ACTN</name>
<dbReference type="RefSeq" id="WP_353863181.1">
    <property type="nucleotide sequence ID" value="NZ_CP088295.1"/>
</dbReference>
<protein>
    <recommendedName>
        <fullName evidence="3">Protein SirB1 N-terminal domain-containing protein</fullName>
    </recommendedName>
</protein>
<evidence type="ECO:0000313" key="2">
    <source>
        <dbReference type="Proteomes" id="UP001058860"/>
    </source>
</evidence>
<dbReference type="EMBL" id="CP088295">
    <property type="protein sequence ID" value="UUY02658.1"/>
    <property type="molecule type" value="Genomic_DNA"/>
</dbReference>
<reference evidence="2" key="1">
    <citation type="submission" date="2021-11" db="EMBL/GenBank/DDBJ databases">
        <title>Cultivation dependent microbiological survey of springs from the worlds oldest radium mine currently devoted to the extraction of radon-saturated water.</title>
        <authorList>
            <person name="Kapinusova G."/>
            <person name="Smrhova T."/>
            <person name="Strejcek M."/>
            <person name="Suman J."/>
            <person name="Jani K."/>
            <person name="Pajer P."/>
            <person name="Uhlik O."/>
        </authorList>
    </citation>
    <scope>NUCLEOTIDE SEQUENCE [LARGE SCALE GENOMIC DNA]</scope>
    <source>
        <strain evidence="2">J379</strain>
    </source>
</reference>
<proteinExistence type="predicted"/>
<keyword evidence="2" id="KW-1185">Reference proteome</keyword>